<dbReference type="EMBL" id="ASSY01000002">
    <property type="protein sequence ID" value="EOS52906.1"/>
    <property type="molecule type" value="Genomic_DNA"/>
</dbReference>
<dbReference type="HOGENOM" id="CLU_016455_3_1_11"/>
<comment type="similarity">
    <text evidence="1">Belongs to the LytR/CpsA/Psr (LCP) family.</text>
</comment>
<dbReference type="InterPro" id="IPR050922">
    <property type="entry name" value="LytR/CpsA/Psr_CW_biosynth"/>
</dbReference>
<evidence type="ECO:0000313" key="5">
    <source>
        <dbReference type="EMBL" id="EOS52906.1"/>
    </source>
</evidence>
<dbReference type="AlphaFoldDB" id="R9L3C5"/>
<dbReference type="PATRIC" id="fig|1235794.3.peg.187"/>
<name>R9L3C5_9ACTN</name>
<evidence type="ECO:0000256" key="1">
    <source>
        <dbReference type="ARBA" id="ARBA00006068"/>
    </source>
</evidence>
<feature type="region of interest" description="Disordered" evidence="2">
    <location>
        <begin position="382"/>
        <end position="406"/>
    </location>
</feature>
<feature type="domain" description="Cell envelope-related transcriptional attenuator" evidence="4">
    <location>
        <begin position="158"/>
        <end position="301"/>
    </location>
</feature>
<dbReference type="GeneID" id="82189840"/>
<dbReference type="InterPro" id="IPR004474">
    <property type="entry name" value="LytR_CpsA_psr"/>
</dbReference>
<keyword evidence="3" id="KW-1133">Transmembrane helix</keyword>
<feature type="region of interest" description="Disordered" evidence="2">
    <location>
        <begin position="1"/>
        <end position="54"/>
    </location>
</feature>
<dbReference type="Proteomes" id="UP000014204">
    <property type="component" value="Unassembled WGS sequence"/>
</dbReference>
<evidence type="ECO:0000256" key="3">
    <source>
        <dbReference type="SAM" id="Phobius"/>
    </source>
</evidence>
<dbReference type="RefSeq" id="WP_016308438.1">
    <property type="nucleotide sequence ID" value="NZ_KE159646.1"/>
</dbReference>
<protein>
    <recommendedName>
        <fullName evidence="4">Cell envelope-related transcriptional attenuator domain-containing protein</fullName>
    </recommendedName>
</protein>
<dbReference type="PANTHER" id="PTHR33392">
    <property type="entry name" value="POLYISOPRENYL-TEICHOIC ACID--PEPTIDOGLYCAN TEICHOIC ACID TRANSFERASE TAGU"/>
    <property type="match status" value="1"/>
</dbReference>
<feature type="transmembrane region" description="Helical" evidence="3">
    <location>
        <begin position="85"/>
        <end position="108"/>
    </location>
</feature>
<organism evidence="5 6">
    <name type="scientific">Adlercreutzia caecimuris B7</name>
    <dbReference type="NCBI Taxonomy" id="1235794"/>
    <lineage>
        <taxon>Bacteria</taxon>
        <taxon>Bacillati</taxon>
        <taxon>Actinomycetota</taxon>
        <taxon>Coriobacteriia</taxon>
        <taxon>Eggerthellales</taxon>
        <taxon>Eggerthellaceae</taxon>
        <taxon>Adlercreutzia</taxon>
    </lineage>
</organism>
<keyword evidence="6" id="KW-1185">Reference proteome</keyword>
<accession>R9L3C5</accession>
<evidence type="ECO:0000256" key="2">
    <source>
        <dbReference type="SAM" id="MobiDB-lite"/>
    </source>
</evidence>
<keyword evidence="3" id="KW-0472">Membrane</keyword>
<reference evidence="5 6" key="1">
    <citation type="submission" date="2013-04" db="EMBL/GenBank/DDBJ databases">
        <title>The Genome Sequence of Enterorhabdus caecimuris B7.</title>
        <authorList>
            <consortium name="The Broad Institute Genomics Platform"/>
            <consortium name="The Broad Institute Genome Sequencing Center for Infectious Disease"/>
            <person name="Earl A."/>
            <person name="Xavier R."/>
            <person name="Elson C."/>
            <person name="Duck W."/>
            <person name="Walker B."/>
            <person name="Young S."/>
            <person name="Zeng Q."/>
            <person name="Gargeya S."/>
            <person name="Fitzgerald M."/>
            <person name="Haas B."/>
            <person name="Abouelleil A."/>
            <person name="Allen A.W."/>
            <person name="Alvarado L."/>
            <person name="Arachchi H.M."/>
            <person name="Berlin A.M."/>
            <person name="Chapman S.B."/>
            <person name="Gainer-Dewar J."/>
            <person name="Goldberg J."/>
            <person name="Griggs A."/>
            <person name="Gujja S."/>
            <person name="Hansen M."/>
            <person name="Howarth C."/>
            <person name="Imamovic A."/>
            <person name="Ireland A."/>
            <person name="Larimer J."/>
            <person name="McCowan C."/>
            <person name="Murphy C."/>
            <person name="Pearson M."/>
            <person name="Poon T.W."/>
            <person name="Priest M."/>
            <person name="Roberts A."/>
            <person name="Saif S."/>
            <person name="Shea T."/>
            <person name="Sisk P."/>
            <person name="Sykes S."/>
            <person name="Wortman J."/>
            <person name="Nusbaum C."/>
            <person name="Birren B."/>
        </authorList>
    </citation>
    <scope>NUCLEOTIDE SEQUENCE [LARGE SCALE GENOMIC DNA]</scope>
    <source>
        <strain evidence="5 6">B7</strain>
    </source>
</reference>
<proteinExistence type="inferred from homology"/>
<comment type="caution">
    <text evidence="5">The sequence shown here is derived from an EMBL/GenBank/DDBJ whole genome shotgun (WGS) entry which is preliminary data.</text>
</comment>
<evidence type="ECO:0000313" key="6">
    <source>
        <dbReference type="Proteomes" id="UP000014204"/>
    </source>
</evidence>
<keyword evidence="3" id="KW-0812">Transmembrane</keyword>
<dbReference type="Gene3D" id="3.40.630.190">
    <property type="entry name" value="LCP protein"/>
    <property type="match status" value="1"/>
</dbReference>
<dbReference type="eggNOG" id="COG1316">
    <property type="taxonomic scope" value="Bacteria"/>
</dbReference>
<evidence type="ECO:0000259" key="4">
    <source>
        <dbReference type="Pfam" id="PF03816"/>
    </source>
</evidence>
<gene>
    <name evidence="5" type="ORF">C811_00189</name>
</gene>
<sequence length="436" mass="46111">MGNRPGRHSAPLPTGGRRRGAHSANFTPDRRNAGFAPDRSAAPSGRGVYGAGTSGFTPAGRQSYAASDSLARAKQARKKSRGKKIALGVAIALVVALAGGGTAMALYLNGINQTIQGGMDETEKMQLVEQLAPSKSEDGSYYVGIFGSDARKGETASRSDVTMLARIDPDDGVVDLVSVPRDTMIDMGEHGTQKINAAYAFGGPSQAVKTLSAFAGVPITHYVEVHFDELKDVVNELGGIQVNVPEGFYSDTSGLTIEKGEQTLDGDQALAFARERHAVSGGDFSRAQAQRMIIEAIVEKILAASPTDIPGIVESLARCVTTDYSVTDLVNLALTFKDKGLTMYSAACPSYTLNQNGVSYVGTQYEEWQAMMRRVDAGLDPTDEKAEIPEPQASDSELGAASNAASPRDYKDLVADAMTTDDVVSAKKDDKADKDA</sequence>
<dbReference type="PANTHER" id="PTHR33392:SF6">
    <property type="entry name" value="POLYISOPRENYL-TEICHOIC ACID--PEPTIDOGLYCAN TEICHOIC ACID TRANSFERASE TAGU"/>
    <property type="match status" value="1"/>
</dbReference>
<dbReference type="STRING" id="1235794.C811_00189"/>
<dbReference type="NCBIfam" id="TIGR00350">
    <property type="entry name" value="lytR_cpsA_psr"/>
    <property type="match status" value="1"/>
</dbReference>
<dbReference type="Pfam" id="PF03816">
    <property type="entry name" value="LytR_cpsA_psr"/>
    <property type="match status" value="1"/>
</dbReference>